<dbReference type="Proteomes" id="UP000664914">
    <property type="component" value="Chromosome"/>
</dbReference>
<dbReference type="RefSeq" id="WP_011952314.1">
    <property type="nucleotide sequence ID" value="NZ_CP059319.1"/>
</dbReference>
<dbReference type="InterPro" id="IPR021074">
    <property type="entry name" value="Formate_DH_dsu"/>
</dbReference>
<gene>
    <name evidence="1" type="ORF">HRJ34_25565</name>
</gene>
<dbReference type="AlphaFoldDB" id="A0A975D1X9"/>
<organism evidence="1 2">
    <name type="scientific">Rhizorhabdus wittichii</name>
    <dbReference type="NCBI Taxonomy" id="160791"/>
    <lineage>
        <taxon>Bacteria</taxon>
        <taxon>Pseudomonadati</taxon>
        <taxon>Pseudomonadota</taxon>
        <taxon>Alphaproteobacteria</taxon>
        <taxon>Sphingomonadales</taxon>
        <taxon>Sphingomonadaceae</taxon>
        <taxon>Rhizorhabdus</taxon>
    </lineage>
</organism>
<reference evidence="1" key="1">
    <citation type="submission" date="2020-07" db="EMBL/GenBank/DDBJ databases">
        <authorList>
            <person name="Camacho E."/>
        </authorList>
    </citation>
    <scope>NUCLEOTIDE SEQUENCE</scope>
    <source>
        <strain evidence="1">MPO218</strain>
    </source>
</reference>
<accession>A0A975D1X9</accession>
<name>A0A975D1X9_9SPHN</name>
<sequence length="83" mass="8838">MSGMTNDEKLVYMVNQIARNFGTLGHDDAVAATEDHLLKFWDPRMKARIVMLMAEHAGTLSPVASGALSRLRAGIGPGLADAG</sequence>
<proteinExistence type="predicted"/>
<dbReference type="Pfam" id="PF11390">
    <property type="entry name" value="FdsD"/>
    <property type="match status" value="1"/>
</dbReference>
<protein>
    <submittedName>
        <fullName evidence="1">Formate dehydrogenase subunit delta</fullName>
    </submittedName>
</protein>
<dbReference type="OMA" id="MGAHEEG"/>
<dbReference type="EMBL" id="CP059319">
    <property type="protein sequence ID" value="QTH21635.1"/>
    <property type="molecule type" value="Genomic_DNA"/>
</dbReference>
<reference evidence="1" key="2">
    <citation type="submission" date="2021-04" db="EMBL/GenBank/DDBJ databases">
        <title>Isolation and genomic analysis of the ibuprofen-degrading bacterium Sphingomonas strain MPO218.</title>
        <authorList>
            <person name="Aulestia M."/>
            <person name="Flores A."/>
            <person name="Mangas E.L."/>
            <person name="Perez-Pulido A.J."/>
            <person name="Santero E."/>
            <person name="Camacho E.M."/>
        </authorList>
    </citation>
    <scope>NUCLEOTIDE SEQUENCE</scope>
    <source>
        <strain evidence="1">MPO218</strain>
    </source>
</reference>
<evidence type="ECO:0000313" key="2">
    <source>
        <dbReference type="Proteomes" id="UP000664914"/>
    </source>
</evidence>
<evidence type="ECO:0000313" key="1">
    <source>
        <dbReference type="EMBL" id="QTH21635.1"/>
    </source>
</evidence>